<organism evidence="2 3">
    <name type="scientific">Pseudogemmobacter humi</name>
    <dbReference type="NCBI Taxonomy" id="2483812"/>
    <lineage>
        <taxon>Bacteria</taxon>
        <taxon>Pseudomonadati</taxon>
        <taxon>Pseudomonadota</taxon>
        <taxon>Alphaproteobacteria</taxon>
        <taxon>Rhodobacterales</taxon>
        <taxon>Paracoccaceae</taxon>
        <taxon>Pseudogemmobacter</taxon>
    </lineage>
</organism>
<sequence length="563" mass="61425">MMRILLLIAALLGVLGAARAEEARFEAISNPNLGLGLMGVHDWSPEQPFLDVMKTARPWIGHRPSAWGGMEEADLRAVGALDAGGWPLFIPPGLEAIGTVILTDLPEGAMDTAGRYLVTWQGQGRLELRGRAANVAGTEGRITFDFTPGPGLVEIRITATDPADPLRRIRVVREDRAALADAGEIFNPDFLARLHGVRLLRFMDWLATNDSTLAAPEDRPLPGDYTWARHGVPVEVAVALANRLGADAWITVPHLAQDDLVREMAQVVARDLDPGLRAWVEFSNEVWNWQFRQAHWAEAEGLKRWGAEGAWVSFYALRATEVMEVWTGEMPPERVVRVIATQTGWPGLEEAILTPPLILENGGAPPYQSFDAYAVTGYFSSKLGYPERQSLVRAWLDDSRAAAREQGASLGLGGEALEAWTLRHGMQGAVEKAVAELRDGSLSGDPNDSLAHLTGTLFPYHAGVAARHGLRLVMYEGGTHVTGIGPVAEDEEMTAFFTELNYSAGMGELYGELLAGWRAVTDAPFTHYGSVFTPGRYGSWGGLRHLSDDNPRWRALIRGCAPC</sequence>
<keyword evidence="1" id="KW-0732">Signal</keyword>
<protein>
    <recommendedName>
        <fullName evidence="4">Cellulose-binding domain protein</fullName>
    </recommendedName>
</protein>
<name>A0A3P5XDG0_9RHOB</name>
<keyword evidence="3" id="KW-1185">Reference proteome</keyword>
<accession>A0A3P5XDG0</accession>
<feature type="chain" id="PRO_5017938710" description="Cellulose-binding domain protein" evidence="1">
    <location>
        <begin position="21"/>
        <end position="563"/>
    </location>
</feature>
<dbReference type="AlphaFoldDB" id="A0A3P5XDG0"/>
<dbReference type="Proteomes" id="UP000277498">
    <property type="component" value="Unassembled WGS sequence"/>
</dbReference>
<evidence type="ECO:0000313" key="3">
    <source>
        <dbReference type="Proteomes" id="UP000277498"/>
    </source>
</evidence>
<evidence type="ECO:0000256" key="1">
    <source>
        <dbReference type="SAM" id="SignalP"/>
    </source>
</evidence>
<dbReference type="EMBL" id="UXAW01000094">
    <property type="protein sequence ID" value="VDC32751.1"/>
    <property type="molecule type" value="Genomic_DNA"/>
</dbReference>
<gene>
    <name evidence="2" type="ORF">XINFAN_03433</name>
</gene>
<proteinExistence type="predicted"/>
<reference evidence="2 3" key="1">
    <citation type="submission" date="2018-11" db="EMBL/GenBank/DDBJ databases">
        <authorList>
            <person name="Criscuolo A."/>
        </authorList>
    </citation>
    <scope>NUCLEOTIDE SEQUENCE [LARGE SCALE GENOMIC DNA]</scope>
    <source>
        <strain evidence="2">ACIP111625</strain>
    </source>
</reference>
<evidence type="ECO:0000313" key="2">
    <source>
        <dbReference type="EMBL" id="VDC32751.1"/>
    </source>
</evidence>
<evidence type="ECO:0008006" key="4">
    <source>
        <dbReference type="Google" id="ProtNLM"/>
    </source>
</evidence>
<feature type="signal peptide" evidence="1">
    <location>
        <begin position="1"/>
        <end position="20"/>
    </location>
</feature>